<gene>
    <name evidence="1" type="ORF">Vadar_028207</name>
</gene>
<evidence type="ECO:0000313" key="1">
    <source>
        <dbReference type="EMBL" id="KAH7858801.1"/>
    </source>
</evidence>
<proteinExistence type="predicted"/>
<reference evidence="1 2" key="1">
    <citation type="journal article" date="2021" name="Hortic Res">
        <title>High-quality reference genome and annotation aids understanding of berry development for evergreen blueberry (Vaccinium darrowii).</title>
        <authorList>
            <person name="Yu J."/>
            <person name="Hulse-Kemp A.M."/>
            <person name="Babiker E."/>
            <person name="Staton M."/>
        </authorList>
    </citation>
    <scope>NUCLEOTIDE SEQUENCE [LARGE SCALE GENOMIC DNA]</scope>
    <source>
        <strain evidence="2">cv. NJ 8807/NJ 8810</strain>
        <tissue evidence="1">Young leaf</tissue>
    </source>
</reference>
<dbReference type="Proteomes" id="UP000828048">
    <property type="component" value="Chromosome 3"/>
</dbReference>
<comment type="caution">
    <text evidence="1">The sequence shown here is derived from an EMBL/GenBank/DDBJ whole genome shotgun (WGS) entry which is preliminary data.</text>
</comment>
<dbReference type="EMBL" id="CM037153">
    <property type="protein sequence ID" value="KAH7858801.1"/>
    <property type="molecule type" value="Genomic_DNA"/>
</dbReference>
<keyword evidence="2" id="KW-1185">Reference proteome</keyword>
<sequence length="206" mass="23625">MDPNRISLRPFKLSDADDFFSWGKDERVTRYLRWNPIPSREEALKHIKEVAIPHPCRRSICLDDRSIGDVSIRPESGSERHLACIGYALGSEYWNQGIMTVAIKMAISSVFKELDYVVRVEALVDEENKGSQRVLKKVGFQKEGFLRKTKSTNDDDDDPTSSPTRRRRRSSSGDRISDKQRKFLGLTRYFELVLALGDVFILLLAT</sequence>
<organism evidence="1 2">
    <name type="scientific">Vaccinium darrowii</name>
    <dbReference type="NCBI Taxonomy" id="229202"/>
    <lineage>
        <taxon>Eukaryota</taxon>
        <taxon>Viridiplantae</taxon>
        <taxon>Streptophyta</taxon>
        <taxon>Embryophyta</taxon>
        <taxon>Tracheophyta</taxon>
        <taxon>Spermatophyta</taxon>
        <taxon>Magnoliopsida</taxon>
        <taxon>eudicotyledons</taxon>
        <taxon>Gunneridae</taxon>
        <taxon>Pentapetalae</taxon>
        <taxon>asterids</taxon>
        <taxon>Ericales</taxon>
        <taxon>Ericaceae</taxon>
        <taxon>Vaccinioideae</taxon>
        <taxon>Vaccinieae</taxon>
        <taxon>Vaccinium</taxon>
    </lineage>
</organism>
<name>A0ACB7YZA6_9ERIC</name>
<evidence type="ECO:0000313" key="2">
    <source>
        <dbReference type="Proteomes" id="UP000828048"/>
    </source>
</evidence>
<protein>
    <submittedName>
        <fullName evidence="1">Uncharacterized protein</fullName>
    </submittedName>
</protein>
<accession>A0ACB7YZA6</accession>